<gene>
    <name evidence="2" type="ORF">PXEA_LOCUS18213</name>
</gene>
<sequence>MAWPDSEPEPNPDPDPDPDPDSEEEMDAGPKETEAVCLDRLAPDLVGLAGQLSKASIDLEAWYRRQGVNERHLIPMPWQRWAAYLRANKEEVRRSVDKKVSSRQEGVGTESSPAEETLTKKGLSQLDQTIRRDHQFGGLTSSVDSTNKQSSLKGLPWRQLEFFSQAEAELFLVQRFYTASRANTIGRTVLRELLRTVSTEGRIRLRRECDFVVIYLKCNTS</sequence>
<accession>A0A448X0G2</accession>
<feature type="compositionally biased region" description="Acidic residues" evidence="1">
    <location>
        <begin position="1"/>
        <end position="27"/>
    </location>
</feature>
<evidence type="ECO:0000313" key="3">
    <source>
        <dbReference type="Proteomes" id="UP000784294"/>
    </source>
</evidence>
<reference evidence="2" key="1">
    <citation type="submission" date="2018-11" db="EMBL/GenBank/DDBJ databases">
        <authorList>
            <consortium name="Pathogen Informatics"/>
        </authorList>
    </citation>
    <scope>NUCLEOTIDE SEQUENCE</scope>
</reference>
<protein>
    <submittedName>
        <fullName evidence="2">Uncharacterized protein</fullName>
    </submittedName>
</protein>
<keyword evidence="3" id="KW-1185">Reference proteome</keyword>
<dbReference type="Proteomes" id="UP000784294">
    <property type="component" value="Unassembled WGS sequence"/>
</dbReference>
<name>A0A448X0G2_9PLAT</name>
<evidence type="ECO:0000256" key="1">
    <source>
        <dbReference type="SAM" id="MobiDB-lite"/>
    </source>
</evidence>
<organism evidence="2 3">
    <name type="scientific">Protopolystoma xenopodis</name>
    <dbReference type="NCBI Taxonomy" id="117903"/>
    <lineage>
        <taxon>Eukaryota</taxon>
        <taxon>Metazoa</taxon>
        <taxon>Spiralia</taxon>
        <taxon>Lophotrochozoa</taxon>
        <taxon>Platyhelminthes</taxon>
        <taxon>Monogenea</taxon>
        <taxon>Polyopisthocotylea</taxon>
        <taxon>Polystomatidea</taxon>
        <taxon>Polystomatidae</taxon>
        <taxon>Protopolystoma</taxon>
    </lineage>
</organism>
<evidence type="ECO:0000313" key="2">
    <source>
        <dbReference type="EMBL" id="VEL24773.1"/>
    </source>
</evidence>
<proteinExistence type="predicted"/>
<dbReference type="EMBL" id="CAAALY010069576">
    <property type="protein sequence ID" value="VEL24773.1"/>
    <property type="molecule type" value="Genomic_DNA"/>
</dbReference>
<dbReference type="AlphaFoldDB" id="A0A448X0G2"/>
<feature type="region of interest" description="Disordered" evidence="1">
    <location>
        <begin position="95"/>
        <end position="123"/>
    </location>
</feature>
<feature type="region of interest" description="Disordered" evidence="1">
    <location>
        <begin position="1"/>
        <end position="32"/>
    </location>
</feature>
<comment type="caution">
    <text evidence="2">The sequence shown here is derived from an EMBL/GenBank/DDBJ whole genome shotgun (WGS) entry which is preliminary data.</text>
</comment>